<dbReference type="InterPro" id="IPR017850">
    <property type="entry name" value="Alkaline_phosphatase_core_sf"/>
</dbReference>
<comment type="similarity">
    <text evidence="2">Belongs to the sulfatase family.</text>
</comment>
<keyword evidence="6" id="KW-0106">Calcium</keyword>
<evidence type="ECO:0000259" key="7">
    <source>
        <dbReference type="Pfam" id="PF00884"/>
    </source>
</evidence>
<feature type="domain" description="Sulfatase N-terminal" evidence="7">
    <location>
        <begin position="26"/>
        <end position="376"/>
    </location>
</feature>
<dbReference type="GO" id="GO:0005737">
    <property type="term" value="C:cytoplasm"/>
    <property type="evidence" value="ECO:0007669"/>
    <property type="project" value="TreeGrafter"/>
</dbReference>
<accession>A0A851GBE6</accession>
<dbReference type="GO" id="GO:0046872">
    <property type="term" value="F:metal ion binding"/>
    <property type="evidence" value="ECO:0007669"/>
    <property type="project" value="UniProtKB-KW"/>
</dbReference>
<evidence type="ECO:0000256" key="4">
    <source>
        <dbReference type="ARBA" id="ARBA00022729"/>
    </source>
</evidence>
<comment type="cofactor">
    <cofactor evidence="1">
        <name>Ca(2+)</name>
        <dbReference type="ChEBI" id="CHEBI:29108"/>
    </cofactor>
</comment>
<name>A0A851GBE6_9BACT</name>
<evidence type="ECO:0000313" key="9">
    <source>
        <dbReference type="Proteomes" id="UP000557872"/>
    </source>
</evidence>
<sequence length="574" mass="64860">MRIIGASLIALHAGVSSLSAEVQSKPNVLFIAVDDLNDWIGCLGGNEQSITPNFDRLAASGMLFSNAHCVAPACNPSRTATMTGRAPWKSAVYANIQKMREVLPQETILPKYFSSHGYWAGGSGKMLHYFIDAGSWHEYFPKQETENPFPFTMYPKERPVSLPRGGAWQYVETDWGPIDTTDKAFGGDYLVANWVSEKLLKKHEKPFFLACGIYRPHEPWFVPKKYFDKFPLKDIKLPPGYKEDDLDDLPKAGKARGANRYFAHIRKHKQWKRGVQGYLASINFADTMLGHVLDSLEKGPNKDNTIVVLWSDHGWHLGEKQHWQKYTAWRATTRVPLMVKVPKEISKALPHGVTPGGVCDDPVSLLSIFPTLTELCDLPAKPNIDGVSIVPLLKNPMLKTGRLAVTCLERPKAFGLSDRDWRYIHYPDGSEELYYISKDPYEWNNLANKPEHKQKLVYFRENSPKDFIPIPKQSYHTYPSMKWVPFKGSKPPVSKPDGGRKEIVFINRKAQTIFLYRLNADGTEIKKARVFPEKHYVTSDLPGGVWVVKDRAGKILGHFQVGDRKAKGVIPAQG</sequence>
<keyword evidence="5" id="KW-0378">Hydrolase</keyword>
<evidence type="ECO:0000256" key="2">
    <source>
        <dbReference type="ARBA" id="ARBA00008779"/>
    </source>
</evidence>
<keyword evidence="3" id="KW-0479">Metal-binding</keyword>
<dbReference type="CDD" id="cd16030">
    <property type="entry name" value="iduronate-2-sulfatase"/>
    <property type="match status" value="1"/>
</dbReference>
<keyword evidence="9" id="KW-1185">Reference proteome</keyword>
<dbReference type="GO" id="GO:0004423">
    <property type="term" value="F:iduronate-2-sulfatase activity"/>
    <property type="evidence" value="ECO:0007669"/>
    <property type="project" value="InterPro"/>
</dbReference>
<dbReference type="InterPro" id="IPR035874">
    <property type="entry name" value="IDS"/>
</dbReference>
<keyword evidence="4" id="KW-0732">Signal</keyword>
<dbReference type="PANTHER" id="PTHR45953">
    <property type="entry name" value="IDURONATE 2-SULFATASE"/>
    <property type="match status" value="1"/>
</dbReference>
<dbReference type="Pfam" id="PF00884">
    <property type="entry name" value="Sulfatase"/>
    <property type="match status" value="1"/>
</dbReference>
<evidence type="ECO:0000256" key="6">
    <source>
        <dbReference type="ARBA" id="ARBA00022837"/>
    </source>
</evidence>
<proteinExistence type="inferred from homology"/>
<dbReference type="Proteomes" id="UP000557872">
    <property type="component" value="Unassembled WGS sequence"/>
</dbReference>
<dbReference type="EMBL" id="JACBAZ010000001">
    <property type="protein sequence ID" value="NWK54272.1"/>
    <property type="molecule type" value="Genomic_DNA"/>
</dbReference>
<dbReference type="AlphaFoldDB" id="A0A851GBE6"/>
<dbReference type="Gene3D" id="3.40.720.10">
    <property type="entry name" value="Alkaline Phosphatase, subunit A"/>
    <property type="match status" value="1"/>
</dbReference>
<dbReference type="SUPFAM" id="SSF53649">
    <property type="entry name" value="Alkaline phosphatase-like"/>
    <property type="match status" value="1"/>
</dbReference>
<dbReference type="InterPro" id="IPR000917">
    <property type="entry name" value="Sulfatase_N"/>
</dbReference>
<evidence type="ECO:0000256" key="5">
    <source>
        <dbReference type="ARBA" id="ARBA00022801"/>
    </source>
</evidence>
<evidence type="ECO:0000256" key="3">
    <source>
        <dbReference type="ARBA" id="ARBA00022723"/>
    </source>
</evidence>
<evidence type="ECO:0000256" key="1">
    <source>
        <dbReference type="ARBA" id="ARBA00001913"/>
    </source>
</evidence>
<organism evidence="8 9">
    <name type="scientific">Oceaniferula marina</name>
    <dbReference type="NCBI Taxonomy" id="2748318"/>
    <lineage>
        <taxon>Bacteria</taxon>
        <taxon>Pseudomonadati</taxon>
        <taxon>Verrucomicrobiota</taxon>
        <taxon>Verrucomicrobiia</taxon>
        <taxon>Verrucomicrobiales</taxon>
        <taxon>Verrucomicrobiaceae</taxon>
        <taxon>Oceaniferula</taxon>
    </lineage>
</organism>
<gene>
    <name evidence="8" type="ORF">HW115_01520</name>
</gene>
<comment type="caution">
    <text evidence="8">The sequence shown here is derived from an EMBL/GenBank/DDBJ whole genome shotgun (WGS) entry which is preliminary data.</text>
</comment>
<reference evidence="8 9" key="1">
    <citation type="submission" date="2020-07" db="EMBL/GenBank/DDBJ databases">
        <title>Roseicoccus Jingziensis gen. nov., sp. nov., isolated from coastal seawater.</title>
        <authorList>
            <person name="Feng X."/>
        </authorList>
    </citation>
    <scope>NUCLEOTIDE SEQUENCE [LARGE SCALE GENOMIC DNA]</scope>
    <source>
        <strain evidence="8 9">N1E253</strain>
    </source>
</reference>
<protein>
    <submittedName>
        <fullName evidence="8">Sulfatase</fullName>
    </submittedName>
</protein>
<evidence type="ECO:0000313" key="8">
    <source>
        <dbReference type="EMBL" id="NWK54272.1"/>
    </source>
</evidence>
<dbReference type="PANTHER" id="PTHR45953:SF1">
    <property type="entry name" value="IDURONATE 2-SULFATASE"/>
    <property type="match status" value="1"/>
</dbReference>